<evidence type="ECO:0000256" key="3">
    <source>
        <dbReference type="ARBA" id="ARBA00022840"/>
    </source>
</evidence>
<dbReference type="GO" id="GO:0034098">
    <property type="term" value="C:VCP-NPL4-UFD1 AAA ATPase complex"/>
    <property type="evidence" value="ECO:0000318"/>
    <property type="project" value="GO_Central"/>
</dbReference>
<dbReference type="NCBIfam" id="TIGR01243">
    <property type="entry name" value="CDC48"/>
    <property type="match status" value="1"/>
</dbReference>
<dbReference type="SMR" id="A2EP65"/>
<evidence type="ECO:0000259" key="6">
    <source>
        <dbReference type="SMART" id="SM01073"/>
    </source>
</evidence>
<dbReference type="PANTHER" id="PTHR23077:SF171">
    <property type="entry name" value="NUCLEAR VALOSIN-CONTAINING PROTEIN-LIKE"/>
    <property type="match status" value="1"/>
</dbReference>
<dbReference type="PANTHER" id="PTHR23077">
    <property type="entry name" value="AAA-FAMILY ATPASE"/>
    <property type="match status" value="1"/>
</dbReference>
<dbReference type="SMART" id="SM01073">
    <property type="entry name" value="CDC48_N"/>
    <property type="match status" value="1"/>
</dbReference>
<dbReference type="PROSITE" id="PS00674">
    <property type="entry name" value="AAA"/>
    <property type="match status" value="2"/>
</dbReference>
<dbReference type="InterPro" id="IPR003959">
    <property type="entry name" value="ATPase_AAA_core"/>
</dbReference>
<dbReference type="VEuPathDB" id="TrichDB:TVAGG3_0178250"/>
<evidence type="ECO:0000256" key="2">
    <source>
        <dbReference type="ARBA" id="ARBA00022741"/>
    </source>
</evidence>
<dbReference type="FunFam" id="3.10.330.10:FF:000001">
    <property type="entry name" value="Cell division control 48"/>
    <property type="match status" value="1"/>
</dbReference>
<dbReference type="Pfam" id="PF02359">
    <property type="entry name" value="CDC48_N"/>
    <property type="match status" value="1"/>
</dbReference>
<proteinExistence type="predicted"/>
<dbReference type="FunCoup" id="A2EP65">
    <property type="interactions" value="576"/>
</dbReference>
<dbReference type="InterPro" id="IPR005938">
    <property type="entry name" value="AAA_ATPase_CDC48"/>
</dbReference>
<evidence type="ECO:0000256" key="1">
    <source>
        <dbReference type="ARBA" id="ARBA00022737"/>
    </source>
</evidence>
<dbReference type="InterPro" id="IPR003593">
    <property type="entry name" value="AAA+_ATPase"/>
</dbReference>
<dbReference type="GO" id="GO:0005634">
    <property type="term" value="C:nucleus"/>
    <property type="evidence" value="ECO:0000318"/>
    <property type="project" value="GO_Central"/>
</dbReference>
<dbReference type="GO" id="GO:0043161">
    <property type="term" value="P:proteasome-mediated ubiquitin-dependent protein catabolic process"/>
    <property type="evidence" value="ECO:0000318"/>
    <property type="project" value="GO_Central"/>
</dbReference>
<feature type="region of interest" description="Disordered" evidence="4">
    <location>
        <begin position="759"/>
        <end position="796"/>
    </location>
</feature>
<accession>A2EP65</accession>
<dbReference type="Proteomes" id="UP000001542">
    <property type="component" value="Unassembled WGS sequence"/>
</dbReference>
<dbReference type="SUPFAM" id="SSF50692">
    <property type="entry name" value="ADC-like"/>
    <property type="match status" value="1"/>
</dbReference>
<dbReference type="FunFam" id="3.40.50.300:FF:000048">
    <property type="entry name" value="Transitional endoplasmic reticulum ATPase"/>
    <property type="match status" value="1"/>
</dbReference>
<dbReference type="SUPFAM" id="SSF52540">
    <property type="entry name" value="P-loop containing nucleoside triphosphate hydrolases"/>
    <property type="match status" value="2"/>
</dbReference>
<dbReference type="InterPro" id="IPR003960">
    <property type="entry name" value="ATPase_AAA_CS"/>
</dbReference>
<dbReference type="Gene3D" id="2.40.40.20">
    <property type="match status" value="1"/>
</dbReference>
<dbReference type="OrthoDB" id="27435at2759"/>
<dbReference type="InterPro" id="IPR027417">
    <property type="entry name" value="P-loop_NTPase"/>
</dbReference>
<dbReference type="Pfam" id="PF17862">
    <property type="entry name" value="AAA_lid_3"/>
    <property type="match status" value="2"/>
</dbReference>
<feature type="domain" description="AAA+ ATPase" evidence="5">
    <location>
        <begin position="505"/>
        <end position="643"/>
    </location>
</feature>
<reference evidence="7" key="1">
    <citation type="submission" date="2006-10" db="EMBL/GenBank/DDBJ databases">
        <authorList>
            <person name="Amadeo P."/>
            <person name="Zhao Q."/>
            <person name="Wortman J."/>
            <person name="Fraser-Liggett C."/>
            <person name="Carlton J."/>
        </authorList>
    </citation>
    <scope>NUCLEOTIDE SEQUENCE</scope>
    <source>
        <strain evidence="7">G3</strain>
    </source>
</reference>
<dbReference type="Gene3D" id="1.10.8.60">
    <property type="match status" value="2"/>
</dbReference>
<evidence type="ECO:0000313" key="8">
    <source>
        <dbReference type="Proteomes" id="UP000001542"/>
    </source>
</evidence>
<dbReference type="KEGG" id="tva:4763400"/>
<keyword evidence="8" id="KW-1185">Reference proteome</keyword>
<dbReference type="RefSeq" id="XP_001317755.1">
    <property type="nucleotide sequence ID" value="XM_001317720.1"/>
</dbReference>
<dbReference type="Gene3D" id="3.10.330.10">
    <property type="match status" value="1"/>
</dbReference>
<dbReference type="Pfam" id="PF02933">
    <property type="entry name" value="CDC48_2"/>
    <property type="match status" value="1"/>
</dbReference>
<dbReference type="PRINTS" id="PR00830">
    <property type="entry name" value="ENDOLAPTASE"/>
</dbReference>
<dbReference type="GO" id="GO:0031593">
    <property type="term" value="F:polyubiquitin modification-dependent protein binding"/>
    <property type="evidence" value="ECO:0000318"/>
    <property type="project" value="GO_Central"/>
</dbReference>
<evidence type="ECO:0000259" key="5">
    <source>
        <dbReference type="SMART" id="SM00382"/>
    </source>
</evidence>
<name>A2EP65_TRIV3</name>
<reference evidence="7" key="2">
    <citation type="journal article" date="2007" name="Science">
        <title>Draft genome sequence of the sexually transmitted pathogen Trichomonas vaginalis.</title>
        <authorList>
            <person name="Carlton J.M."/>
            <person name="Hirt R.P."/>
            <person name="Silva J.C."/>
            <person name="Delcher A.L."/>
            <person name="Schatz M."/>
            <person name="Zhao Q."/>
            <person name="Wortman J.R."/>
            <person name="Bidwell S.L."/>
            <person name="Alsmark U.C.M."/>
            <person name="Besteiro S."/>
            <person name="Sicheritz-Ponten T."/>
            <person name="Noel C.J."/>
            <person name="Dacks J.B."/>
            <person name="Foster P.G."/>
            <person name="Simillion C."/>
            <person name="Van de Peer Y."/>
            <person name="Miranda-Saavedra D."/>
            <person name="Barton G.J."/>
            <person name="Westrop G.D."/>
            <person name="Mueller S."/>
            <person name="Dessi D."/>
            <person name="Fiori P.L."/>
            <person name="Ren Q."/>
            <person name="Paulsen I."/>
            <person name="Zhang H."/>
            <person name="Bastida-Corcuera F.D."/>
            <person name="Simoes-Barbosa A."/>
            <person name="Brown M.T."/>
            <person name="Hayes R.D."/>
            <person name="Mukherjee M."/>
            <person name="Okumura C.Y."/>
            <person name="Schneider R."/>
            <person name="Smith A.J."/>
            <person name="Vanacova S."/>
            <person name="Villalvazo M."/>
            <person name="Haas B.J."/>
            <person name="Pertea M."/>
            <person name="Feldblyum T.V."/>
            <person name="Utterback T.R."/>
            <person name="Shu C.L."/>
            <person name="Osoegawa K."/>
            <person name="de Jong P.J."/>
            <person name="Hrdy I."/>
            <person name="Horvathova L."/>
            <person name="Zubacova Z."/>
            <person name="Dolezal P."/>
            <person name="Malik S.B."/>
            <person name="Logsdon J.M. Jr."/>
            <person name="Henze K."/>
            <person name="Gupta A."/>
            <person name="Wang C.C."/>
            <person name="Dunne R.L."/>
            <person name="Upcroft J.A."/>
            <person name="Upcroft P."/>
            <person name="White O."/>
            <person name="Salzberg S.L."/>
            <person name="Tang P."/>
            <person name="Chiu C.-H."/>
            <person name="Lee Y.-S."/>
            <person name="Embley T.M."/>
            <person name="Coombs G.H."/>
            <person name="Mottram J.C."/>
            <person name="Tachezy J."/>
            <person name="Fraser-Liggett C.M."/>
            <person name="Johnson P.J."/>
        </authorList>
    </citation>
    <scope>NUCLEOTIDE SEQUENCE [LARGE SCALE GENOMIC DNA]</scope>
    <source>
        <strain evidence="7">G3</strain>
    </source>
</reference>
<dbReference type="FunFam" id="1.10.8.60:FF:000173">
    <property type="entry name" value="Cell division cycle protein 48"/>
    <property type="match status" value="1"/>
</dbReference>
<organism evidence="7 8">
    <name type="scientific">Trichomonas vaginalis (strain ATCC PRA-98 / G3)</name>
    <dbReference type="NCBI Taxonomy" id="412133"/>
    <lineage>
        <taxon>Eukaryota</taxon>
        <taxon>Metamonada</taxon>
        <taxon>Parabasalia</taxon>
        <taxon>Trichomonadida</taxon>
        <taxon>Trichomonadidae</taxon>
        <taxon>Trichomonas</taxon>
    </lineage>
</organism>
<dbReference type="GO" id="GO:0016887">
    <property type="term" value="F:ATP hydrolysis activity"/>
    <property type="evidence" value="ECO:0000318"/>
    <property type="project" value="GO_Central"/>
</dbReference>
<dbReference type="SUPFAM" id="SSF54585">
    <property type="entry name" value="Cdc48 domain 2-like"/>
    <property type="match status" value="1"/>
</dbReference>
<keyword evidence="1" id="KW-0677">Repeat</keyword>
<dbReference type="eggNOG" id="KOG0730">
    <property type="taxonomic scope" value="Eukaryota"/>
</dbReference>
<dbReference type="FunFam" id="3.40.50.300:FF:000012">
    <property type="entry name" value="Transitional endoplasmic reticulum ATPase"/>
    <property type="match status" value="1"/>
</dbReference>
<dbReference type="VEuPathDB" id="TrichDB:TVAG_318870"/>
<dbReference type="InterPro" id="IPR050168">
    <property type="entry name" value="AAA_ATPase_domain"/>
</dbReference>
<dbReference type="InterPro" id="IPR004201">
    <property type="entry name" value="Cdc48_dom2"/>
</dbReference>
<dbReference type="OMA" id="VWPAYPE"/>
<protein>
    <submittedName>
        <fullName evidence="7">Spermatogenesis associated factor, putative</fullName>
    </submittedName>
</protein>
<dbReference type="FunFam" id="1.10.8.60:FF:000057">
    <property type="entry name" value="AAA family ATPase, CDC48 subfamily"/>
    <property type="match status" value="1"/>
</dbReference>
<dbReference type="Pfam" id="PF00004">
    <property type="entry name" value="AAA"/>
    <property type="match status" value="2"/>
</dbReference>
<dbReference type="InterPro" id="IPR029067">
    <property type="entry name" value="CDC48_domain_2-like_sf"/>
</dbReference>
<keyword evidence="3" id="KW-0067">ATP-binding</keyword>
<evidence type="ECO:0000313" key="7">
    <source>
        <dbReference type="EMBL" id="EAY05532.1"/>
    </source>
</evidence>
<dbReference type="InParanoid" id="A2EP65"/>
<dbReference type="STRING" id="5722.A2EP65"/>
<dbReference type="AlphaFoldDB" id="A2EP65"/>
<dbReference type="GO" id="GO:0030970">
    <property type="term" value="P:retrograde protein transport, ER to cytosol"/>
    <property type="evidence" value="ECO:0000318"/>
    <property type="project" value="GO_Central"/>
</dbReference>
<feature type="domain" description="CDC48 N-terminal subdomain" evidence="6">
    <location>
        <begin position="21"/>
        <end position="103"/>
    </location>
</feature>
<feature type="domain" description="AAA+ ATPase" evidence="5">
    <location>
        <begin position="232"/>
        <end position="368"/>
    </location>
</feature>
<dbReference type="EMBL" id="DS113446">
    <property type="protein sequence ID" value="EAY05532.1"/>
    <property type="molecule type" value="Genomic_DNA"/>
</dbReference>
<gene>
    <name evidence="7" type="ORF">TVAG_318870</name>
</gene>
<dbReference type="GO" id="GO:0005524">
    <property type="term" value="F:ATP binding"/>
    <property type="evidence" value="ECO:0007669"/>
    <property type="project" value="UniProtKB-KW"/>
</dbReference>
<dbReference type="GO" id="GO:0051228">
    <property type="term" value="P:mitotic spindle disassembly"/>
    <property type="evidence" value="ECO:0000318"/>
    <property type="project" value="GO_Central"/>
</dbReference>
<dbReference type="GO" id="GO:0005829">
    <property type="term" value="C:cytosol"/>
    <property type="evidence" value="ECO:0000318"/>
    <property type="project" value="GO_Central"/>
</dbReference>
<dbReference type="InterPro" id="IPR003338">
    <property type="entry name" value="CDC4_N-term_subdom"/>
</dbReference>
<dbReference type="Gene3D" id="3.40.50.300">
    <property type="entry name" value="P-loop containing nucleotide triphosphate hydrolases"/>
    <property type="match status" value="2"/>
</dbReference>
<evidence type="ECO:0000256" key="4">
    <source>
        <dbReference type="SAM" id="MobiDB-lite"/>
    </source>
</evidence>
<dbReference type="SMART" id="SM00382">
    <property type="entry name" value="AAA"/>
    <property type="match status" value="2"/>
</dbReference>
<keyword evidence="2" id="KW-0547">Nucleotide-binding</keyword>
<sequence length="796" mass="87261">MSDIAGPDPSVINQHKKAPYRLIVDDIQISDNSIIMLNPDKMEELELFNGETAIVHGKRRKATLVLVCSADTCDVGKVQMNKVVRKNLGVRPGDVVSVKSCGDAPYLEKVSILPYADTIEGLKGDLFETVLLPYFKALSRPVRKGDSFTVDALGRTFEFKVMGAEPKEYGIVIAQTNIFTDGDPIPREDDDPKNDVGYDDIGGCRKQLGLIRELVELPLRHPQLFSNLGIKPPRGILLYGPPGCGKSLIARAIANETGAAFYLINGPEIMSKMSGESEGNLRSIFEKAQETSPSIIFIDEIDSVAPNRDKAQGEASTRVVSQLLTLMDGVKSRSNVIVMAATNRPNAIDPALRRFGRFDREIDIGVPDEAGRLEVLGIHTKRMKLSDDVDLEVIAHETHGFVGADLASLCTEAAMLCIRARLDQIDIEDDELDVNILNEMKVTMDDFRSALKNANPSTLRETVVEVPNIKWADIGGLEDVKQELRETVQYPLQFPDLFARFKMDPSRGVLFYGPPGCGKTLLAKAVASECSANFISIKGPELLSMWVGESESNVRNVFDKARQAAPCVLFFDELDSLVKARGSTPGDSGVTDRVINQLLTELDGLEAKKSVFTIGATNRPDIIDPAIMRPGRLDQLIYIPLPDLPARASIFRAQMRKNSVNADVNFDSLAQATEGYSGADIGEICTRAKKIALKRALAPHQRMEEARMAAIEKGEAVPEEDPDLYTIKREDFERALVGARASVSQADISRYKHFAEQMQVSQGLPPSLKNDQRRAQGGAPAPGIQSQDDGLFPEGN</sequence>
<dbReference type="GO" id="GO:0097352">
    <property type="term" value="P:autophagosome maturation"/>
    <property type="evidence" value="ECO:0000318"/>
    <property type="project" value="GO_Central"/>
</dbReference>
<dbReference type="InterPro" id="IPR041569">
    <property type="entry name" value="AAA_lid_3"/>
</dbReference>
<dbReference type="InterPro" id="IPR009010">
    <property type="entry name" value="Asp_de-COase-like_dom_sf"/>
</dbReference>
<dbReference type="FunFam" id="2.40.40.20:FF:000003">
    <property type="entry name" value="Transitional endoplasmic reticulum ATPase"/>
    <property type="match status" value="1"/>
</dbReference>